<feature type="domain" description="DprA winged helix" evidence="3">
    <location>
        <begin position="313"/>
        <end position="367"/>
    </location>
</feature>
<comment type="similarity">
    <text evidence="1">Belongs to the DprA/Smf family.</text>
</comment>
<dbReference type="PANTHER" id="PTHR43022:SF1">
    <property type="entry name" value="PROTEIN SMF"/>
    <property type="match status" value="1"/>
</dbReference>
<organism evidence="4 5">
    <name type="scientific">Candidatus Sneabacter namystus</name>
    <dbReference type="NCBI Taxonomy" id="2601646"/>
    <lineage>
        <taxon>Bacteria</taxon>
        <taxon>Pseudomonadati</taxon>
        <taxon>Pseudomonadota</taxon>
        <taxon>Alphaproteobacteria</taxon>
        <taxon>Rickettsiales</taxon>
        <taxon>Rickettsiaceae</taxon>
        <taxon>Rickettsieae</taxon>
        <taxon>Candidatus Sneabacter</taxon>
    </lineage>
</organism>
<dbReference type="Proteomes" id="UP000323844">
    <property type="component" value="Chromosome"/>
</dbReference>
<dbReference type="GO" id="GO:0009294">
    <property type="term" value="P:DNA-mediated transformation"/>
    <property type="evidence" value="ECO:0007669"/>
    <property type="project" value="InterPro"/>
</dbReference>
<dbReference type="KEGG" id="snay:FZC37_02345"/>
<dbReference type="InterPro" id="IPR057666">
    <property type="entry name" value="DrpA_SLOG"/>
</dbReference>
<dbReference type="RefSeq" id="WP_148952117.1">
    <property type="nucleotide sequence ID" value="NZ_CP043312.1"/>
</dbReference>
<protein>
    <submittedName>
        <fullName evidence="4">DNA-protecting protein DprA</fullName>
    </submittedName>
</protein>
<dbReference type="InterPro" id="IPR041614">
    <property type="entry name" value="DprA_WH"/>
</dbReference>
<proteinExistence type="inferred from homology"/>
<accession>A0A5C0UI54</accession>
<dbReference type="Pfam" id="PF21102">
    <property type="entry name" value="DprA_N"/>
    <property type="match status" value="1"/>
</dbReference>
<evidence type="ECO:0000259" key="2">
    <source>
        <dbReference type="Pfam" id="PF02481"/>
    </source>
</evidence>
<dbReference type="Gene3D" id="3.40.50.450">
    <property type="match status" value="1"/>
</dbReference>
<evidence type="ECO:0000259" key="3">
    <source>
        <dbReference type="Pfam" id="PF17782"/>
    </source>
</evidence>
<dbReference type="InterPro" id="IPR036388">
    <property type="entry name" value="WH-like_DNA-bd_sf"/>
</dbReference>
<dbReference type="NCBIfam" id="TIGR00732">
    <property type="entry name" value="dprA"/>
    <property type="match status" value="1"/>
</dbReference>
<dbReference type="AlphaFoldDB" id="A0A5C0UI54"/>
<dbReference type="OrthoDB" id="9785707at2"/>
<evidence type="ECO:0000313" key="4">
    <source>
        <dbReference type="EMBL" id="QEK39756.1"/>
    </source>
</evidence>
<dbReference type="Pfam" id="PF02481">
    <property type="entry name" value="DNA_processg_A"/>
    <property type="match status" value="1"/>
</dbReference>
<dbReference type="SUPFAM" id="SSF102405">
    <property type="entry name" value="MCP/YpsA-like"/>
    <property type="match status" value="1"/>
</dbReference>
<name>A0A5C0UI54_9RICK</name>
<dbReference type="InterPro" id="IPR003488">
    <property type="entry name" value="DprA"/>
</dbReference>
<sequence>MENSRSNRLISFLRLIRSENISPRTFFKLLEMFGSPEKALENLQNCARRGGKDEPIKICSKNEATDELESLEKEKAHIISFEDEDYPKLLLHLEDCPPLLTYKGNIKLAQKDCIAIVGSRNASLNAVNLTKHIAEDLSQSFNMCIISGMAKGIDTAAHQASIPNTIAILAGGVDNIYPLQNADLYNKIAEQGLIMSEMPLYSKPMTQNFPQRNRIIAGISLAVAAIEARYNSGSLITTRLALEQGKEVFAVPGFPLDPRSKGTNLLIKNGATIIENAQDIMDNLPRFTHIKNKMQERKTNKFFDQDNAQSTYEESTEETRSKILNTLSNIPFSADKISQHCNLSPKEMYLALLELELAGRIQRHPGNAFSLIL</sequence>
<dbReference type="PANTHER" id="PTHR43022">
    <property type="entry name" value="PROTEIN SMF"/>
    <property type="match status" value="1"/>
</dbReference>
<dbReference type="EMBL" id="CP043312">
    <property type="protein sequence ID" value="QEK39756.1"/>
    <property type="molecule type" value="Genomic_DNA"/>
</dbReference>
<gene>
    <name evidence="4" type="primary">dprA</name>
    <name evidence="4" type="ORF">FZC37_02345</name>
</gene>
<keyword evidence="5" id="KW-1185">Reference proteome</keyword>
<evidence type="ECO:0000256" key="1">
    <source>
        <dbReference type="ARBA" id="ARBA00006525"/>
    </source>
</evidence>
<reference evidence="4 5" key="1">
    <citation type="submission" date="2019-08" db="EMBL/GenBank/DDBJ databases">
        <title>Highly reduced genomes of protist endosymbionts show evolutionary convergence.</title>
        <authorList>
            <person name="George E."/>
            <person name="Husnik F."/>
            <person name="Tashyreva D."/>
            <person name="Prokopchuk G."/>
            <person name="Horak A."/>
            <person name="Kwong W.K."/>
            <person name="Lukes J."/>
            <person name="Keeling P.J."/>
        </authorList>
    </citation>
    <scope>NUCLEOTIDE SEQUENCE [LARGE SCALE GENOMIC DNA]</scope>
    <source>
        <strain evidence="4">1621</strain>
    </source>
</reference>
<dbReference type="Pfam" id="PF17782">
    <property type="entry name" value="WHD_DprA"/>
    <property type="match status" value="1"/>
</dbReference>
<evidence type="ECO:0000313" key="5">
    <source>
        <dbReference type="Proteomes" id="UP000323844"/>
    </source>
</evidence>
<dbReference type="Gene3D" id="1.10.10.10">
    <property type="entry name" value="Winged helix-like DNA-binding domain superfamily/Winged helix DNA-binding domain"/>
    <property type="match status" value="1"/>
</dbReference>
<feature type="domain" description="Smf/DprA SLOG" evidence="2">
    <location>
        <begin position="78"/>
        <end position="284"/>
    </location>
</feature>